<dbReference type="RefSeq" id="WP_170076713.1">
    <property type="nucleotide sequence ID" value="NZ_WOWC01000001.1"/>
</dbReference>
<dbReference type="AlphaFoldDB" id="A0A847TT20"/>
<feature type="domain" description="Glycosyltransferase subfamily 4-like N-terminal" evidence="1">
    <location>
        <begin position="15"/>
        <end position="188"/>
    </location>
</feature>
<dbReference type="PANTHER" id="PTHR45947">
    <property type="entry name" value="SULFOQUINOVOSYL TRANSFERASE SQD2"/>
    <property type="match status" value="1"/>
</dbReference>
<evidence type="ECO:0000259" key="1">
    <source>
        <dbReference type="Pfam" id="PF13439"/>
    </source>
</evidence>
<reference evidence="2" key="1">
    <citation type="submission" date="2019-12" db="EMBL/GenBank/DDBJ databases">
        <title>Haloferax alexandrinus strain pws11.</title>
        <authorList>
            <person name="Verma D.K."/>
            <person name="Gopal K."/>
            <person name="Prasad E.S."/>
        </authorList>
    </citation>
    <scope>NUCLEOTIDE SEQUENCE</scope>
    <source>
        <strain evidence="2">Pws11</strain>
    </source>
</reference>
<sequence length="346" mass="38841">MDILVLSREFPPYVMGGISYHLCNLYNQIAEQGHKVTVLAGKCPQSWNSLTDRIHPSIEVKPVQFGFRKGYYLLYPLALKNYLRNFDTRPYDIVSCHTPIPFRVNDLPIVTKYHDCTVETHQYMGENLSTIEKIGDRILHPIRKRIDRKSLLSTDFAIFNSGVNKTGWLSNYNIDLQHRIIHNGVDTNLFYPEQSANQEYVVFVGSTSQKGLNSVLDYADKFTRPVHIVGNVDVEHDNVTSHGRVSQDELRRIYSAAAVTIHPAKFESFGNVVLESLACGTPVVTTKECGASEILSDSTGVVSNNLDQAIETAVEYNAVDCVSTASMFTWDKVAQETIELFQDVAG</sequence>
<accession>A0A847TT20</accession>
<organism evidence="2 3">
    <name type="scientific">Haloferax volcanii</name>
    <name type="common">Halobacterium volcanii</name>
    <dbReference type="NCBI Taxonomy" id="2246"/>
    <lineage>
        <taxon>Archaea</taxon>
        <taxon>Methanobacteriati</taxon>
        <taxon>Methanobacteriota</taxon>
        <taxon>Stenosarchaea group</taxon>
        <taxon>Halobacteria</taxon>
        <taxon>Halobacteriales</taxon>
        <taxon>Haloferacaceae</taxon>
        <taxon>Haloferax</taxon>
    </lineage>
</organism>
<evidence type="ECO:0000313" key="2">
    <source>
        <dbReference type="EMBL" id="NLV03627.1"/>
    </source>
</evidence>
<dbReference type="InterPro" id="IPR050194">
    <property type="entry name" value="Glycosyltransferase_grp1"/>
</dbReference>
<dbReference type="Pfam" id="PF13439">
    <property type="entry name" value="Glyco_transf_4"/>
    <property type="match status" value="1"/>
</dbReference>
<dbReference type="PANTHER" id="PTHR45947:SF3">
    <property type="entry name" value="SULFOQUINOVOSYL TRANSFERASE SQD2"/>
    <property type="match status" value="1"/>
</dbReference>
<proteinExistence type="predicted"/>
<dbReference type="CDD" id="cd03801">
    <property type="entry name" value="GT4_PimA-like"/>
    <property type="match status" value="1"/>
</dbReference>
<dbReference type="Gene3D" id="3.40.50.2000">
    <property type="entry name" value="Glycogen Phosphorylase B"/>
    <property type="match status" value="2"/>
</dbReference>
<dbReference type="SUPFAM" id="SSF53756">
    <property type="entry name" value="UDP-Glycosyltransferase/glycogen phosphorylase"/>
    <property type="match status" value="1"/>
</dbReference>
<gene>
    <name evidence="2" type="ORF">GOC85_13735</name>
</gene>
<name>A0A847TT20_HALVO</name>
<dbReference type="Pfam" id="PF13692">
    <property type="entry name" value="Glyco_trans_1_4"/>
    <property type="match status" value="1"/>
</dbReference>
<dbReference type="EMBL" id="WOWC01000001">
    <property type="protein sequence ID" value="NLV03627.1"/>
    <property type="molecule type" value="Genomic_DNA"/>
</dbReference>
<dbReference type="GO" id="GO:0016757">
    <property type="term" value="F:glycosyltransferase activity"/>
    <property type="evidence" value="ECO:0007669"/>
    <property type="project" value="TreeGrafter"/>
</dbReference>
<protein>
    <submittedName>
        <fullName evidence="2">Glycosyltransferase</fullName>
    </submittedName>
</protein>
<comment type="caution">
    <text evidence="2">The sequence shown here is derived from an EMBL/GenBank/DDBJ whole genome shotgun (WGS) entry which is preliminary data.</text>
</comment>
<dbReference type="Proteomes" id="UP000619835">
    <property type="component" value="Unassembled WGS sequence"/>
</dbReference>
<evidence type="ECO:0000313" key="3">
    <source>
        <dbReference type="Proteomes" id="UP000619835"/>
    </source>
</evidence>
<dbReference type="InterPro" id="IPR028098">
    <property type="entry name" value="Glyco_trans_4-like_N"/>
</dbReference>